<protein>
    <submittedName>
        <fullName evidence="5">GspE/PulE family protein</fullName>
    </submittedName>
</protein>
<comment type="caution">
    <text evidence="5">The sequence shown here is derived from an EMBL/GenBank/DDBJ whole genome shotgun (WGS) entry which is preliminary data.</text>
</comment>
<comment type="similarity">
    <text evidence="1">Belongs to the GSP E family.</text>
</comment>
<keyword evidence="2" id="KW-0547">Nucleotide-binding</keyword>
<proteinExistence type="inferred from homology"/>
<evidence type="ECO:0000313" key="5">
    <source>
        <dbReference type="EMBL" id="MBU2692643.1"/>
    </source>
</evidence>
<dbReference type="CDD" id="cd01129">
    <property type="entry name" value="PulE-GspE-like"/>
    <property type="match status" value="1"/>
</dbReference>
<dbReference type="PANTHER" id="PTHR30258:SF1">
    <property type="entry name" value="PROTEIN TRANSPORT PROTEIN HOFB HOMOLOG"/>
    <property type="match status" value="1"/>
</dbReference>
<dbReference type="GO" id="GO:0005886">
    <property type="term" value="C:plasma membrane"/>
    <property type="evidence" value="ECO:0007669"/>
    <property type="project" value="TreeGrafter"/>
</dbReference>
<dbReference type="InterPro" id="IPR037257">
    <property type="entry name" value="T2SS_E_N_sf"/>
</dbReference>
<dbReference type="SUPFAM" id="SSF160246">
    <property type="entry name" value="EspE N-terminal domain-like"/>
    <property type="match status" value="1"/>
</dbReference>
<keyword evidence="3" id="KW-0067">ATP-binding</keyword>
<evidence type="ECO:0000256" key="1">
    <source>
        <dbReference type="ARBA" id="ARBA00006611"/>
    </source>
</evidence>
<name>A0A948RX42_UNCEI</name>
<sequence>MITRGQLDEALALQSDSRERLGGILCKLGYIGESDLLNTLATQFNLRMFEPAKDAIEPAAIDFIPLEFARRYNVLPIRLADEFLTVALSDPLDVEARDQLQKITMRKGLSVEYLLAPPDVLERTRETNYNRVEGSRNVNQLIDKVMGEIEVMLPSDDEPDEDEVQRRAQDAGVIKLVDQMIGMSLEDRATDIHIEPQEHNLVIRFRMDGLLYDALTPPRAVYTGVISRIKILANMDIAERRACQDGRFTYKKNQREVDIRVSAIPTLHGEKLVLRLLDKTTFNFSLRDLGFSETNYKVFTNAIHNPYGMILLSGPTGSGKSTTLYASLLELRNETRNITTIEDPVEYQIDRINQVQVNIRKKITFSNTLRSFLRQDPDIIMVGEIRDADTADIAVRAALTGHMVFSTIHANDAPATATRLVSMGIESFMAASALTLVAAQRLVRRNCRHCLEEYQPPDEVLLAVSSPGQLNVNDKPIRFMRGGGCALCKGRGYTGRVAIVEMMPITTGIRQLIAENRPAGEIRHLALKEGMKTLRQSGFEKVETGLTTLEEVMRVCLGDE</sequence>
<evidence type="ECO:0000259" key="4">
    <source>
        <dbReference type="PROSITE" id="PS00662"/>
    </source>
</evidence>
<reference evidence="5" key="1">
    <citation type="submission" date="2021-05" db="EMBL/GenBank/DDBJ databases">
        <title>Energy efficiency and biological interactions define the core microbiome of deep oligotrophic groundwater.</title>
        <authorList>
            <person name="Mehrshad M."/>
            <person name="Lopez-Fernandez M."/>
            <person name="Bell E."/>
            <person name="Bernier-Latmani R."/>
            <person name="Bertilsson S."/>
            <person name="Dopson M."/>
        </authorList>
    </citation>
    <scope>NUCLEOTIDE SEQUENCE</scope>
    <source>
        <strain evidence="5">Modern_marine.mb.64</strain>
    </source>
</reference>
<dbReference type="Pfam" id="PF00437">
    <property type="entry name" value="T2SSE"/>
    <property type="match status" value="1"/>
</dbReference>
<dbReference type="FunFam" id="3.40.50.300:FF:000398">
    <property type="entry name" value="Type IV pilus assembly ATPase PilB"/>
    <property type="match status" value="1"/>
</dbReference>
<dbReference type="EMBL" id="JAHJDP010000097">
    <property type="protein sequence ID" value="MBU2692643.1"/>
    <property type="molecule type" value="Genomic_DNA"/>
</dbReference>
<dbReference type="Gene3D" id="3.30.450.90">
    <property type="match status" value="1"/>
</dbReference>
<dbReference type="InterPro" id="IPR027417">
    <property type="entry name" value="P-loop_NTPase"/>
</dbReference>
<dbReference type="Pfam" id="PF05157">
    <property type="entry name" value="MshEN"/>
    <property type="match status" value="1"/>
</dbReference>
<dbReference type="InterPro" id="IPR001482">
    <property type="entry name" value="T2SS/T4SS_dom"/>
</dbReference>
<dbReference type="SUPFAM" id="SSF52540">
    <property type="entry name" value="P-loop containing nucleoside triphosphate hydrolases"/>
    <property type="match status" value="1"/>
</dbReference>
<dbReference type="PANTHER" id="PTHR30258">
    <property type="entry name" value="TYPE II SECRETION SYSTEM PROTEIN GSPE-RELATED"/>
    <property type="match status" value="1"/>
</dbReference>
<dbReference type="Gene3D" id="3.30.300.160">
    <property type="entry name" value="Type II secretion system, protein E, N-terminal domain"/>
    <property type="match status" value="1"/>
</dbReference>
<gene>
    <name evidence="5" type="ORF">KJ970_17140</name>
</gene>
<dbReference type="InterPro" id="IPR007831">
    <property type="entry name" value="T2SS_GspE_N"/>
</dbReference>
<dbReference type="AlphaFoldDB" id="A0A948RX42"/>
<evidence type="ECO:0000256" key="3">
    <source>
        <dbReference type="ARBA" id="ARBA00022840"/>
    </source>
</evidence>
<evidence type="ECO:0000256" key="2">
    <source>
        <dbReference type="ARBA" id="ARBA00022741"/>
    </source>
</evidence>
<dbReference type="Proteomes" id="UP000777784">
    <property type="component" value="Unassembled WGS sequence"/>
</dbReference>
<dbReference type="GO" id="GO:0016887">
    <property type="term" value="F:ATP hydrolysis activity"/>
    <property type="evidence" value="ECO:0007669"/>
    <property type="project" value="TreeGrafter"/>
</dbReference>
<dbReference type="GO" id="GO:0005524">
    <property type="term" value="F:ATP binding"/>
    <property type="evidence" value="ECO:0007669"/>
    <property type="project" value="UniProtKB-KW"/>
</dbReference>
<dbReference type="PROSITE" id="PS00662">
    <property type="entry name" value="T2SP_E"/>
    <property type="match status" value="1"/>
</dbReference>
<accession>A0A948RX42</accession>
<organism evidence="5 6">
    <name type="scientific">Eiseniibacteriota bacterium</name>
    <dbReference type="NCBI Taxonomy" id="2212470"/>
    <lineage>
        <taxon>Bacteria</taxon>
        <taxon>Candidatus Eiseniibacteriota</taxon>
    </lineage>
</organism>
<evidence type="ECO:0000313" key="6">
    <source>
        <dbReference type="Proteomes" id="UP000777784"/>
    </source>
</evidence>
<dbReference type="Gene3D" id="3.40.50.300">
    <property type="entry name" value="P-loop containing nucleotide triphosphate hydrolases"/>
    <property type="match status" value="1"/>
</dbReference>
<feature type="domain" description="Bacterial type II secretion system protein E" evidence="4">
    <location>
        <begin position="373"/>
        <end position="387"/>
    </location>
</feature>